<reference evidence="2" key="1">
    <citation type="journal article" date="2022" name="Mol. Ecol. Resour.">
        <title>The genomes of chicory, endive, great burdock and yacon provide insights into Asteraceae palaeo-polyploidization history and plant inulin production.</title>
        <authorList>
            <person name="Fan W."/>
            <person name="Wang S."/>
            <person name="Wang H."/>
            <person name="Wang A."/>
            <person name="Jiang F."/>
            <person name="Liu H."/>
            <person name="Zhao H."/>
            <person name="Xu D."/>
            <person name="Zhang Y."/>
        </authorList>
    </citation>
    <scope>NUCLEOTIDE SEQUENCE [LARGE SCALE GENOMIC DNA]</scope>
    <source>
        <strain evidence="2">cv. Niubang</strain>
    </source>
</reference>
<evidence type="ECO:0000313" key="2">
    <source>
        <dbReference type="Proteomes" id="UP001055879"/>
    </source>
</evidence>
<proteinExistence type="predicted"/>
<accession>A0ACB9DLH8</accession>
<reference evidence="1 2" key="2">
    <citation type="journal article" date="2022" name="Mol. Ecol. Resour.">
        <title>The genomes of chicory, endive, great burdock and yacon provide insights into Asteraceae paleo-polyploidization history and plant inulin production.</title>
        <authorList>
            <person name="Fan W."/>
            <person name="Wang S."/>
            <person name="Wang H."/>
            <person name="Wang A."/>
            <person name="Jiang F."/>
            <person name="Liu H."/>
            <person name="Zhao H."/>
            <person name="Xu D."/>
            <person name="Zhang Y."/>
        </authorList>
    </citation>
    <scope>NUCLEOTIDE SEQUENCE [LARGE SCALE GENOMIC DNA]</scope>
    <source>
        <strain evidence="2">cv. Niubang</strain>
    </source>
</reference>
<name>A0ACB9DLH8_ARCLA</name>
<keyword evidence="2" id="KW-1185">Reference proteome</keyword>
<sequence>MSDDMECPELCVAVSCCGIFSIGLPLMFILIPLYTNPHNPAFSIEEFYVPAFNKTANNSTTNAIAFNIKLQNQNTAIGLYYDHSVNLTIAYTSKQTNEKFIWQYSVPKFYQGNAQSRRLVDEIQMVGENVAGWNQTVVAENAWTPRSRSMMTQLEPLQLFKVDIVTKVRFKLIGNHGKALVVSALVPVNPNSGKLFTKDRIMTSVASGIRWSGGHVMVLVVSTVISIIFV</sequence>
<dbReference type="Proteomes" id="UP001055879">
    <property type="component" value="Linkage Group LG03"/>
</dbReference>
<dbReference type="EMBL" id="CM042049">
    <property type="protein sequence ID" value="KAI3747280.1"/>
    <property type="molecule type" value="Genomic_DNA"/>
</dbReference>
<protein>
    <submittedName>
        <fullName evidence="1">Uncharacterized protein</fullName>
    </submittedName>
</protein>
<evidence type="ECO:0000313" key="1">
    <source>
        <dbReference type="EMBL" id="KAI3747280.1"/>
    </source>
</evidence>
<gene>
    <name evidence="1" type="ORF">L6452_09734</name>
</gene>
<comment type="caution">
    <text evidence="1">The sequence shown here is derived from an EMBL/GenBank/DDBJ whole genome shotgun (WGS) entry which is preliminary data.</text>
</comment>
<organism evidence="1 2">
    <name type="scientific">Arctium lappa</name>
    <name type="common">Greater burdock</name>
    <name type="synonym">Lappa major</name>
    <dbReference type="NCBI Taxonomy" id="4217"/>
    <lineage>
        <taxon>Eukaryota</taxon>
        <taxon>Viridiplantae</taxon>
        <taxon>Streptophyta</taxon>
        <taxon>Embryophyta</taxon>
        <taxon>Tracheophyta</taxon>
        <taxon>Spermatophyta</taxon>
        <taxon>Magnoliopsida</taxon>
        <taxon>eudicotyledons</taxon>
        <taxon>Gunneridae</taxon>
        <taxon>Pentapetalae</taxon>
        <taxon>asterids</taxon>
        <taxon>campanulids</taxon>
        <taxon>Asterales</taxon>
        <taxon>Asteraceae</taxon>
        <taxon>Carduoideae</taxon>
        <taxon>Cardueae</taxon>
        <taxon>Arctiinae</taxon>
        <taxon>Arctium</taxon>
    </lineage>
</organism>